<protein>
    <recommendedName>
        <fullName evidence="1">Peptidase C45 hydrolase domain-containing protein</fullName>
    </recommendedName>
</protein>
<dbReference type="RefSeq" id="WP_254167829.1">
    <property type="nucleotide sequence ID" value="NZ_JAHESF010000028.1"/>
</dbReference>
<accession>A0AAP2DNQ7</accession>
<dbReference type="Proteomes" id="UP001319200">
    <property type="component" value="Unassembled WGS sequence"/>
</dbReference>
<organism evidence="2 3">
    <name type="scientific">Chryseosolibacter histidini</name>
    <dbReference type="NCBI Taxonomy" id="2782349"/>
    <lineage>
        <taxon>Bacteria</taxon>
        <taxon>Pseudomonadati</taxon>
        <taxon>Bacteroidota</taxon>
        <taxon>Cytophagia</taxon>
        <taxon>Cytophagales</taxon>
        <taxon>Chryseotaleaceae</taxon>
        <taxon>Chryseosolibacter</taxon>
    </lineage>
</organism>
<dbReference type="PANTHER" id="PTHR35190:SF2">
    <property type="entry name" value="PROTEIN DCD1B"/>
    <property type="match status" value="1"/>
</dbReference>
<evidence type="ECO:0000313" key="3">
    <source>
        <dbReference type="Proteomes" id="UP001319200"/>
    </source>
</evidence>
<sequence length="547" mass="61512">MKRIFKILVWTLSIMCLLFILLLVYVRAVSQVKEPLADGTTLAGVQIATPDSGLYRFKNSWFRKSESGLYELYVEGKPYERGIAIGELSKDLIQYQEEVFNNQIHQLVPSDAWLNVLKYFVGWFNRDLDDHVPEEYRQEIYGVSQVASHNFDDIAPPYQRILNYHAAHDIGHALQNMSLVGCTAFATWGGSSEDSTLIIGRNFDFYVGDDFARNKIVAFYAPEKGHRFMMITFGGMTGVLSGMNEQGLTVTLNAAKSEIPTASATPVSLVAREILQYASTIQEAYDIAAKRKTFVAEAFMIGSAKDGRAAIIEKSPDAIALYESPADRIIGTNHFQSEALGNTQLNRDHMSTSASPYRYKRVEELLNSAGKNSVKATAAILRNRSGLNNSNIGLGNEKAINQLIAHHGIIFQPEKRLVWISTAPWQLGKFVCYDLNKVFELNPVKNAEIYNASLTIPADSFLLAKQYRDAVKFNRYRFPFQDREGLVPDSLVAWNPDSYLAYMLAGDYYLGHEEFSKAKAMYEKGLACEVATAQERKHMEENLKKCK</sequence>
<dbReference type="InterPro" id="IPR047794">
    <property type="entry name" value="C45_proenzyme-like"/>
</dbReference>
<feature type="domain" description="Peptidase C45 hydrolase" evidence="1">
    <location>
        <begin position="193"/>
        <end position="387"/>
    </location>
</feature>
<reference evidence="2 3" key="1">
    <citation type="submission" date="2021-05" db="EMBL/GenBank/DDBJ databases">
        <title>A Polyphasic approach of four new species of the genus Ohtaekwangia: Ohtaekwangia histidinii sp. nov., Ohtaekwangia cretensis sp. nov., Ohtaekwangia indiensis sp. nov., Ohtaekwangia reichenbachii sp. nov. from diverse environment.</title>
        <authorList>
            <person name="Octaviana S."/>
        </authorList>
    </citation>
    <scope>NUCLEOTIDE SEQUENCE [LARGE SCALE GENOMIC DNA]</scope>
    <source>
        <strain evidence="2 3">PWU4</strain>
    </source>
</reference>
<comment type="caution">
    <text evidence="2">The sequence shown here is derived from an EMBL/GenBank/DDBJ whole genome shotgun (WGS) entry which is preliminary data.</text>
</comment>
<gene>
    <name evidence="2" type="ORF">KK083_22665</name>
</gene>
<dbReference type="InterPro" id="IPR047803">
    <property type="entry name" value="DCD1A/B-like"/>
</dbReference>
<dbReference type="Pfam" id="PF03417">
    <property type="entry name" value="AAT"/>
    <property type="match status" value="1"/>
</dbReference>
<dbReference type="Gene3D" id="3.60.60.10">
    <property type="entry name" value="Penicillin V Acylase, Chain A"/>
    <property type="match status" value="1"/>
</dbReference>
<dbReference type="EMBL" id="JAHESF010000028">
    <property type="protein sequence ID" value="MBT1699708.1"/>
    <property type="molecule type" value="Genomic_DNA"/>
</dbReference>
<dbReference type="AlphaFoldDB" id="A0AAP2DNQ7"/>
<evidence type="ECO:0000313" key="2">
    <source>
        <dbReference type="EMBL" id="MBT1699708.1"/>
    </source>
</evidence>
<evidence type="ECO:0000259" key="1">
    <source>
        <dbReference type="Pfam" id="PF03417"/>
    </source>
</evidence>
<proteinExistence type="predicted"/>
<dbReference type="NCBIfam" id="NF040521">
    <property type="entry name" value="C45_proenzyme"/>
    <property type="match status" value="1"/>
</dbReference>
<dbReference type="PANTHER" id="PTHR35190">
    <property type="entry name" value="PROTEIN DCD1B"/>
    <property type="match status" value="1"/>
</dbReference>
<dbReference type="InterPro" id="IPR005079">
    <property type="entry name" value="Peptidase_C45_hydrolase"/>
</dbReference>
<keyword evidence="3" id="KW-1185">Reference proteome</keyword>
<name>A0AAP2DNQ7_9BACT</name>